<evidence type="ECO:0000256" key="1">
    <source>
        <dbReference type="ARBA" id="ARBA00023015"/>
    </source>
</evidence>
<dbReference type="InterPro" id="IPR009057">
    <property type="entry name" value="Homeodomain-like_sf"/>
</dbReference>
<dbReference type="PROSITE" id="PS01081">
    <property type="entry name" value="HTH_TETR_1"/>
    <property type="match status" value="1"/>
</dbReference>
<dbReference type="PANTHER" id="PTHR30055:SF148">
    <property type="entry name" value="TETR-FAMILY TRANSCRIPTIONAL REGULATOR"/>
    <property type="match status" value="1"/>
</dbReference>
<dbReference type="InterPro" id="IPR036271">
    <property type="entry name" value="Tet_transcr_reg_TetR-rel_C_sf"/>
</dbReference>
<dbReference type="Pfam" id="PF00440">
    <property type="entry name" value="TetR_N"/>
    <property type="match status" value="1"/>
</dbReference>
<name>A0ABX6GXZ6_9MICO</name>
<evidence type="ECO:0000256" key="3">
    <source>
        <dbReference type="ARBA" id="ARBA00023163"/>
    </source>
</evidence>
<dbReference type="Gene3D" id="1.10.10.60">
    <property type="entry name" value="Homeodomain-like"/>
    <property type="match status" value="1"/>
</dbReference>
<evidence type="ECO:0000256" key="2">
    <source>
        <dbReference type="ARBA" id="ARBA00023125"/>
    </source>
</evidence>
<dbReference type="InterPro" id="IPR011075">
    <property type="entry name" value="TetR_C"/>
</dbReference>
<protein>
    <submittedName>
        <fullName evidence="7">TetR family transcriptional regulator</fullName>
    </submittedName>
</protein>
<dbReference type="InterPro" id="IPR001647">
    <property type="entry name" value="HTH_TetR"/>
</dbReference>
<keyword evidence="2 4" id="KW-0238">DNA-binding</keyword>
<dbReference type="PROSITE" id="PS50977">
    <property type="entry name" value="HTH_TETR_2"/>
    <property type="match status" value="1"/>
</dbReference>
<reference evidence="8" key="1">
    <citation type="submission" date="2019-12" db="EMBL/GenBank/DDBJ databases">
        <title>Complete and draft genome sequences of new strains and members of some known species of the genus Rathayibacter isolated from plants.</title>
        <authorList>
            <person name="Tarlachkov S.V."/>
            <person name="Starodumova I.P."/>
            <person name="Dorofeeva L.V."/>
            <person name="Prisyazhnaya N.V."/>
            <person name="Leyn S."/>
            <person name="Zlamal J."/>
            <person name="Elan M."/>
            <person name="Osterman A.L."/>
            <person name="Nadler S."/>
            <person name="Subbotin S.A."/>
            <person name="Evtushenko L.I."/>
        </authorList>
    </citation>
    <scope>NUCLEOTIDE SEQUENCE [LARGE SCALE GENOMIC DNA]</scope>
    <source>
        <strain evidence="8">VKM Ac-2802</strain>
    </source>
</reference>
<evidence type="ECO:0000259" key="6">
    <source>
        <dbReference type="PROSITE" id="PS50977"/>
    </source>
</evidence>
<keyword evidence="1" id="KW-0805">Transcription regulation</keyword>
<keyword evidence="3" id="KW-0804">Transcription</keyword>
<dbReference type="Gene3D" id="1.10.357.10">
    <property type="entry name" value="Tetracycline Repressor, domain 2"/>
    <property type="match status" value="1"/>
</dbReference>
<evidence type="ECO:0000313" key="8">
    <source>
        <dbReference type="Proteomes" id="UP000464597"/>
    </source>
</evidence>
<dbReference type="SUPFAM" id="SSF48498">
    <property type="entry name" value="Tetracyclin repressor-like, C-terminal domain"/>
    <property type="match status" value="1"/>
</dbReference>
<dbReference type="EMBL" id="CP047180">
    <property type="protein sequence ID" value="QHC62406.1"/>
    <property type="molecule type" value="Genomic_DNA"/>
</dbReference>
<gene>
    <name evidence="7" type="ORF">GSU69_06745</name>
</gene>
<feature type="domain" description="HTH tetR-type" evidence="6">
    <location>
        <begin position="23"/>
        <end position="83"/>
    </location>
</feature>
<dbReference type="PANTHER" id="PTHR30055">
    <property type="entry name" value="HTH-TYPE TRANSCRIPTIONAL REGULATOR RUTR"/>
    <property type="match status" value="1"/>
</dbReference>
<feature type="region of interest" description="Disordered" evidence="5">
    <location>
        <begin position="1"/>
        <end position="25"/>
    </location>
</feature>
<organism evidence="7 8">
    <name type="scientific">Rathayibacter festucae</name>
    <dbReference type="NCBI Taxonomy" id="110937"/>
    <lineage>
        <taxon>Bacteria</taxon>
        <taxon>Bacillati</taxon>
        <taxon>Actinomycetota</taxon>
        <taxon>Actinomycetes</taxon>
        <taxon>Micrococcales</taxon>
        <taxon>Microbacteriaceae</taxon>
        <taxon>Rathayibacter</taxon>
    </lineage>
</organism>
<proteinExistence type="predicted"/>
<evidence type="ECO:0000256" key="4">
    <source>
        <dbReference type="PROSITE-ProRule" id="PRU00335"/>
    </source>
</evidence>
<dbReference type="InterPro" id="IPR023772">
    <property type="entry name" value="DNA-bd_HTH_TetR-type_CS"/>
</dbReference>
<sequence>MTPPTPPAATCDAPARPGRRRDPNRDGEILTAALDVLAETGYDGMTIDMVAARAKAGKATLYRRWESKAELVLEAVACLKGADIDQDALPDTGTLRGDLVALIRPRAIEDAERKLRIMSGVVAMISKAPELADAVRQAIVEPRARANRTLLRRAIDRGEIPADVDVDMLAVLTPSMVSYRVLLMREPVDRDYLISLVDNVLLPAVGLRGEAPRPVLIE</sequence>
<evidence type="ECO:0000256" key="5">
    <source>
        <dbReference type="SAM" id="MobiDB-lite"/>
    </source>
</evidence>
<evidence type="ECO:0000313" key="7">
    <source>
        <dbReference type="EMBL" id="QHC62406.1"/>
    </source>
</evidence>
<dbReference type="PRINTS" id="PR00455">
    <property type="entry name" value="HTHTETR"/>
</dbReference>
<dbReference type="RefSeq" id="WP_159422455.1">
    <property type="nucleotide sequence ID" value="NZ_CP047180.1"/>
</dbReference>
<keyword evidence="8" id="KW-1185">Reference proteome</keyword>
<feature type="DNA-binding region" description="H-T-H motif" evidence="4">
    <location>
        <begin position="46"/>
        <end position="65"/>
    </location>
</feature>
<dbReference type="Proteomes" id="UP000464597">
    <property type="component" value="Chromosome"/>
</dbReference>
<accession>A0ABX6GXZ6</accession>
<dbReference type="Pfam" id="PF16859">
    <property type="entry name" value="TetR_C_11"/>
    <property type="match status" value="1"/>
</dbReference>
<dbReference type="InterPro" id="IPR050109">
    <property type="entry name" value="HTH-type_TetR-like_transc_reg"/>
</dbReference>
<dbReference type="SUPFAM" id="SSF46689">
    <property type="entry name" value="Homeodomain-like"/>
    <property type="match status" value="1"/>
</dbReference>